<sequence>MSDLSNQVLNIAVAYLGPAARQFLERQCSAHLSSSFETLSAGDIPELGKWINISAGLVIGKDKAEEFSSKVLALK</sequence>
<organism evidence="1 2">
    <name type="scientific">Candidatus Aquicultor primus</name>
    <dbReference type="NCBI Taxonomy" id="1797195"/>
    <lineage>
        <taxon>Bacteria</taxon>
        <taxon>Bacillati</taxon>
        <taxon>Actinomycetota</taxon>
        <taxon>Candidatus Aquicultoria</taxon>
        <taxon>Candidatus Aquicultorales</taxon>
        <taxon>Candidatus Aquicultoraceae</taxon>
        <taxon>Candidatus Aquicultor</taxon>
    </lineage>
</organism>
<evidence type="ECO:0000313" key="2">
    <source>
        <dbReference type="Proteomes" id="UP000178086"/>
    </source>
</evidence>
<dbReference type="Proteomes" id="UP000178086">
    <property type="component" value="Unassembled WGS sequence"/>
</dbReference>
<comment type="caution">
    <text evidence="1">The sequence shown here is derived from an EMBL/GenBank/DDBJ whole genome shotgun (WGS) entry which is preliminary data.</text>
</comment>
<dbReference type="AlphaFoldDB" id="A0A1F2UIH1"/>
<gene>
    <name evidence="1" type="ORF">A2074_05475</name>
</gene>
<reference evidence="1 2" key="1">
    <citation type="journal article" date="2016" name="Nat. Commun.">
        <title>Thousands of microbial genomes shed light on interconnected biogeochemical processes in an aquifer system.</title>
        <authorList>
            <person name="Anantharaman K."/>
            <person name="Brown C.T."/>
            <person name="Hug L.A."/>
            <person name="Sharon I."/>
            <person name="Castelle C.J."/>
            <person name="Probst A.J."/>
            <person name="Thomas B.C."/>
            <person name="Singh A."/>
            <person name="Wilkins M.J."/>
            <person name="Karaoz U."/>
            <person name="Brodie E.L."/>
            <person name="Williams K.H."/>
            <person name="Hubbard S.S."/>
            <person name="Banfield J.F."/>
        </authorList>
    </citation>
    <scope>NUCLEOTIDE SEQUENCE [LARGE SCALE GENOMIC DNA]</scope>
</reference>
<name>A0A1F2UIH1_9ACTN</name>
<evidence type="ECO:0000313" key="1">
    <source>
        <dbReference type="EMBL" id="OFW32840.1"/>
    </source>
</evidence>
<dbReference type="EMBL" id="MELI01000084">
    <property type="protein sequence ID" value="OFW32840.1"/>
    <property type="molecule type" value="Genomic_DNA"/>
</dbReference>
<protein>
    <submittedName>
        <fullName evidence="1">Uncharacterized protein</fullName>
    </submittedName>
</protein>
<accession>A0A1F2UIH1</accession>
<proteinExistence type="predicted"/>